<evidence type="ECO:0000256" key="1">
    <source>
        <dbReference type="ARBA" id="ARBA00004286"/>
    </source>
</evidence>
<keyword evidence="11" id="KW-1185">Reference proteome</keyword>
<organism evidence="10 11">
    <name type="scientific">Daedalea quercina L-15889</name>
    <dbReference type="NCBI Taxonomy" id="1314783"/>
    <lineage>
        <taxon>Eukaryota</taxon>
        <taxon>Fungi</taxon>
        <taxon>Dikarya</taxon>
        <taxon>Basidiomycota</taxon>
        <taxon>Agaricomycotina</taxon>
        <taxon>Agaricomycetes</taxon>
        <taxon>Polyporales</taxon>
        <taxon>Fomitopsis</taxon>
    </lineage>
</organism>
<evidence type="ECO:0000256" key="5">
    <source>
        <dbReference type="ARBA" id="ARBA00022776"/>
    </source>
</evidence>
<dbReference type="PANTHER" id="PTHR14418">
    <property type="entry name" value="CONDENSIN COMPLEX SUBUNIT 3-RELATED"/>
    <property type="match status" value="1"/>
</dbReference>
<keyword evidence="3" id="KW-0158">Chromosome</keyword>
<reference evidence="10 11" key="1">
    <citation type="journal article" date="2016" name="Mol. Biol. Evol.">
        <title>Comparative Genomics of Early-Diverging Mushroom-Forming Fungi Provides Insights into the Origins of Lignocellulose Decay Capabilities.</title>
        <authorList>
            <person name="Nagy L.G."/>
            <person name="Riley R."/>
            <person name="Tritt A."/>
            <person name="Adam C."/>
            <person name="Daum C."/>
            <person name="Floudas D."/>
            <person name="Sun H."/>
            <person name="Yadav J.S."/>
            <person name="Pangilinan J."/>
            <person name="Larsson K.H."/>
            <person name="Matsuura K."/>
            <person name="Barry K."/>
            <person name="Labutti K."/>
            <person name="Kuo R."/>
            <person name="Ohm R.A."/>
            <person name="Bhattacharya S.S."/>
            <person name="Shirouzu T."/>
            <person name="Yoshinaga Y."/>
            <person name="Martin F.M."/>
            <person name="Grigoriev I.V."/>
            <person name="Hibbett D.S."/>
        </authorList>
    </citation>
    <scope>NUCLEOTIDE SEQUENCE [LARGE SCALE GENOMIC DNA]</scope>
    <source>
        <strain evidence="10 11">L-15889</strain>
    </source>
</reference>
<evidence type="ECO:0000259" key="9">
    <source>
        <dbReference type="Pfam" id="PF12719"/>
    </source>
</evidence>
<dbReference type="GO" id="GO:0007076">
    <property type="term" value="P:mitotic chromosome condensation"/>
    <property type="evidence" value="ECO:0007669"/>
    <property type="project" value="InterPro"/>
</dbReference>
<keyword evidence="6" id="KW-0226">DNA condensation</keyword>
<dbReference type="SUPFAM" id="SSF48371">
    <property type="entry name" value="ARM repeat"/>
    <property type="match status" value="1"/>
</dbReference>
<proteinExistence type="inferred from homology"/>
<dbReference type="GO" id="GO:0000793">
    <property type="term" value="C:condensed chromosome"/>
    <property type="evidence" value="ECO:0007669"/>
    <property type="project" value="TreeGrafter"/>
</dbReference>
<dbReference type="InterPro" id="IPR027165">
    <property type="entry name" value="CND3"/>
</dbReference>
<dbReference type="AlphaFoldDB" id="A0A165MY02"/>
<gene>
    <name evidence="10" type="ORF">DAEQUDRAFT_768182</name>
</gene>
<dbReference type="Pfam" id="PF12719">
    <property type="entry name" value="Cnd3"/>
    <property type="match status" value="1"/>
</dbReference>
<feature type="compositionally biased region" description="Basic and acidic residues" evidence="8">
    <location>
        <begin position="1002"/>
        <end position="1011"/>
    </location>
</feature>
<evidence type="ECO:0000256" key="8">
    <source>
        <dbReference type="SAM" id="MobiDB-lite"/>
    </source>
</evidence>
<feature type="region of interest" description="Disordered" evidence="8">
    <location>
        <begin position="552"/>
        <end position="576"/>
    </location>
</feature>
<dbReference type="OrthoDB" id="27187at2759"/>
<dbReference type="InterPro" id="IPR025977">
    <property type="entry name" value="Cnd3_C"/>
</dbReference>
<evidence type="ECO:0000256" key="6">
    <source>
        <dbReference type="ARBA" id="ARBA00023067"/>
    </source>
</evidence>
<feature type="compositionally biased region" description="Low complexity" evidence="8">
    <location>
        <begin position="559"/>
        <end position="571"/>
    </location>
</feature>
<evidence type="ECO:0000256" key="7">
    <source>
        <dbReference type="ARBA" id="ARBA00023306"/>
    </source>
</evidence>
<name>A0A165MY02_9APHY</name>
<dbReference type="PANTHER" id="PTHR14418:SF5">
    <property type="entry name" value="CONDENSIN COMPLEX SUBUNIT 3"/>
    <property type="match status" value="1"/>
</dbReference>
<dbReference type="STRING" id="1314783.A0A165MY02"/>
<dbReference type="InterPro" id="IPR011989">
    <property type="entry name" value="ARM-like"/>
</dbReference>
<dbReference type="Gene3D" id="1.25.10.10">
    <property type="entry name" value="Leucine-rich Repeat Variant"/>
    <property type="match status" value="1"/>
</dbReference>
<protein>
    <recommendedName>
        <fullName evidence="9">Nuclear condensin complex subunit 3 C-terminal domain-containing protein</fullName>
    </recommendedName>
</protein>
<dbReference type="GO" id="GO:0051301">
    <property type="term" value="P:cell division"/>
    <property type="evidence" value="ECO:0007669"/>
    <property type="project" value="UniProtKB-KW"/>
</dbReference>
<evidence type="ECO:0000313" key="11">
    <source>
        <dbReference type="Proteomes" id="UP000076727"/>
    </source>
</evidence>
<keyword evidence="7" id="KW-0131">Cell cycle</keyword>
<evidence type="ECO:0000256" key="3">
    <source>
        <dbReference type="ARBA" id="ARBA00022454"/>
    </source>
</evidence>
<dbReference type="GO" id="GO:0000796">
    <property type="term" value="C:condensin complex"/>
    <property type="evidence" value="ECO:0007669"/>
    <property type="project" value="InterPro"/>
</dbReference>
<evidence type="ECO:0000313" key="10">
    <source>
        <dbReference type="EMBL" id="KZT66264.1"/>
    </source>
</evidence>
<feature type="region of interest" description="Disordered" evidence="8">
    <location>
        <begin position="269"/>
        <end position="290"/>
    </location>
</feature>
<sequence length="1011" mass="113151">MTKAQPVLESLKETIPAIFDQAQSSSANHRKNCTTLHKLHLQAVSVRQPAQNGSTIKLIGERTFCDMFIDMVSRVLVVKKGCLAADRIVKFIGSYVQFILQKAAQLKEHQRKSDAREDDIPAVRFTFCLLKWLLQGFNAKGKTVRFRTVSLATELISHLNEIDEDAYSNIRQCLVERAYDKEATIRGYAVIALSKIIGGEDPSELPADQPSIVEILLDHLQFDDSAEVRRCALLHVPLTPRTVPAVLTRSRDVDPNVRKLLFSTILSMGGSSSKSKSRRYQSSSKFEHPRQLTLAQREKVIRDGLGDREEAVRVAASQAVAAWHDIVSGEEETESPLDGIIAFVKLFDVVSPEGIEIAVDALKALLLTNSGVFEHIILDAAFWQTLSPESIFIARVFIAYCHESEPEARLEAAKIPVVTALSFYLQESCNDLLDAIEELEDTRLQADTRPEDAADEDDEAIERKEDVVTDRAFIVSEMLRLIATCDFSDEIGRRKAFAVVREMLAHELLPETLTEPCMDVLKLSSSSERELIRVVVEMIAELRDGEELQDASNIFPDGSSSLNTTQSSQRSRSLRRTKTLLEMSPEEREKADAVDLRCLGICTAMLSRIQSSFDENSTLEGLLADLIIPAVKRKELALRERGLVNLGLCCLIAKSMAMNSLQLFLNQVQSAPEDLKVKVLQVVFDILMIYDEELLLRSEDIAHKIVTFLLQTLEIEESPAVQAVLCVGISKLMLAGLVTDPRVLTSMLMAYVSPMTADNQELRQCLSYFLTVYCYCSAVNQQRLQSVAMTAYDLVRQVNGEVNLDEQMISPYQFGLLLVDWMDSQKLINADRQNPSMNEVQLDFAMDLLKALYGKDRTDEDRKDLCQLLGKLHISDSAGDFSLFLLHILLSDLEDHCPFEDSASEKLLEKFRAGFTKRFGRRIERIDAHKHSENGRFRELCAFIGIELEDACVDKDLNVNDAEKNADVFEGEGKGGSSKTQAVPARQDKGKGREIVAGSLECPKEAKETRT</sequence>
<dbReference type="EMBL" id="KV429092">
    <property type="protein sequence ID" value="KZT66264.1"/>
    <property type="molecule type" value="Genomic_DNA"/>
</dbReference>
<accession>A0A165MY02</accession>
<dbReference type="InterPro" id="IPR016024">
    <property type="entry name" value="ARM-type_fold"/>
</dbReference>
<keyword evidence="5" id="KW-0498">Mitosis</keyword>
<evidence type="ECO:0000256" key="4">
    <source>
        <dbReference type="ARBA" id="ARBA00022618"/>
    </source>
</evidence>
<evidence type="ECO:0000256" key="2">
    <source>
        <dbReference type="ARBA" id="ARBA00006533"/>
    </source>
</evidence>
<keyword evidence="4" id="KW-0132">Cell division</keyword>
<feature type="region of interest" description="Disordered" evidence="8">
    <location>
        <begin position="968"/>
        <end position="1011"/>
    </location>
</feature>
<dbReference type="Proteomes" id="UP000076727">
    <property type="component" value="Unassembled WGS sequence"/>
</dbReference>
<comment type="similarity">
    <text evidence="2">Belongs to the CND3 (condensin subunit 3) family.</text>
</comment>
<feature type="domain" description="Nuclear condensin complex subunit 3 C-terminal" evidence="9">
    <location>
        <begin position="597"/>
        <end position="874"/>
    </location>
</feature>
<comment type="subcellular location">
    <subcellularLocation>
        <location evidence="1">Chromosome</location>
    </subcellularLocation>
</comment>